<dbReference type="Gramene" id="Psat03G0497000-T1">
    <property type="protein sequence ID" value="KAI5430579.1"/>
    <property type="gene ID" value="KIW84_034970"/>
</dbReference>
<evidence type="ECO:0000313" key="2">
    <source>
        <dbReference type="Proteomes" id="UP001058974"/>
    </source>
</evidence>
<protein>
    <submittedName>
        <fullName evidence="1">Uncharacterized protein</fullName>
    </submittedName>
</protein>
<keyword evidence="2" id="KW-1185">Reference proteome</keyword>
<dbReference type="Proteomes" id="UP001058974">
    <property type="component" value="Chromosome 3"/>
</dbReference>
<proteinExistence type="predicted"/>
<organism evidence="1 2">
    <name type="scientific">Pisum sativum</name>
    <name type="common">Garden pea</name>
    <name type="synonym">Lathyrus oleraceus</name>
    <dbReference type="NCBI Taxonomy" id="3888"/>
    <lineage>
        <taxon>Eukaryota</taxon>
        <taxon>Viridiplantae</taxon>
        <taxon>Streptophyta</taxon>
        <taxon>Embryophyta</taxon>
        <taxon>Tracheophyta</taxon>
        <taxon>Spermatophyta</taxon>
        <taxon>Magnoliopsida</taxon>
        <taxon>eudicotyledons</taxon>
        <taxon>Gunneridae</taxon>
        <taxon>Pentapetalae</taxon>
        <taxon>rosids</taxon>
        <taxon>fabids</taxon>
        <taxon>Fabales</taxon>
        <taxon>Fabaceae</taxon>
        <taxon>Papilionoideae</taxon>
        <taxon>50 kb inversion clade</taxon>
        <taxon>NPAAA clade</taxon>
        <taxon>Hologalegina</taxon>
        <taxon>IRL clade</taxon>
        <taxon>Fabeae</taxon>
        <taxon>Lathyrus</taxon>
    </lineage>
</organism>
<name>A0A9D4Y2E5_PEA</name>
<gene>
    <name evidence="1" type="ORF">KIW84_034970</name>
</gene>
<dbReference type="AlphaFoldDB" id="A0A9D4Y2E5"/>
<accession>A0A9D4Y2E5</accession>
<evidence type="ECO:0000313" key="1">
    <source>
        <dbReference type="EMBL" id="KAI5430579.1"/>
    </source>
</evidence>
<sequence>MADVNENEDTSEDDILGRDDSNFQLVVSRSHKKKKDKSRKLRRIISPKLRAPNIKEVLRSPPNPRWKTCNRDRALNVSSNTAGAGGILRNHLGDFVFSFAETIEPNLSFLLKLQPLSSVWIMRFRRVGINIRLKQITPWPSKPIPTLFWFLGSLETIGTTS</sequence>
<comment type="caution">
    <text evidence="1">The sequence shown here is derived from an EMBL/GenBank/DDBJ whole genome shotgun (WGS) entry which is preliminary data.</text>
</comment>
<reference evidence="1 2" key="1">
    <citation type="journal article" date="2022" name="Nat. Genet.">
        <title>Improved pea reference genome and pan-genome highlight genomic features and evolutionary characteristics.</title>
        <authorList>
            <person name="Yang T."/>
            <person name="Liu R."/>
            <person name="Luo Y."/>
            <person name="Hu S."/>
            <person name="Wang D."/>
            <person name="Wang C."/>
            <person name="Pandey M.K."/>
            <person name="Ge S."/>
            <person name="Xu Q."/>
            <person name="Li N."/>
            <person name="Li G."/>
            <person name="Huang Y."/>
            <person name="Saxena R.K."/>
            <person name="Ji Y."/>
            <person name="Li M."/>
            <person name="Yan X."/>
            <person name="He Y."/>
            <person name="Liu Y."/>
            <person name="Wang X."/>
            <person name="Xiang C."/>
            <person name="Varshney R.K."/>
            <person name="Ding H."/>
            <person name="Gao S."/>
            <person name="Zong X."/>
        </authorList>
    </citation>
    <scope>NUCLEOTIDE SEQUENCE [LARGE SCALE GENOMIC DNA]</scope>
    <source>
        <strain evidence="1 2">cv. Zhongwan 6</strain>
    </source>
</reference>
<dbReference type="EMBL" id="JAMSHJ010000003">
    <property type="protein sequence ID" value="KAI5430579.1"/>
    <property type="molecule type" value="Genomic_DNA"/>
</dbReference>